<dbReference type="EMBL" id="VLNR01000058">
    <property type="protein sequence ID" value="TSE05601.1"/>
    <property type="molecule type" value="Genomic_DNA"/>
</dbReference>
<reference evidence="1 2" key="1">
    <citation type="submission" date="2019-07" db="EMBL/GenBank/DDBJ databases">
        <title>The draft genome sequence of Aquimarina algiphila M91.</title>
        <authorList>
            <person name="Meng X."/>
        </authorList>
    </citation>
    <scope>NUCLEOTIDE SEQUENCE [LARGE SCALE GENOMIC DNA]</scope>
    <source>
        <strain evidence="1 2">M91</strain>
    </source>
</reference>
<evidence type="ECO:0000313" key="1">
    <source>
        <dbReference type="EMBL" id="TSE05601.1"/>
    </source>
</evidence>
<proteinExistence type="predicted"/>
<sequence length="113" mass="12792">MTTVEYIKKYDIAYYGGGNNSKNYAYRAIIGLRRDNGSLIGAAYFHRDASTLPNTDSMSGSGYIYVHYSESDLERIVDLLRNEEPVYVRYVPGWEMASINTSLEPIGEEEFNG</sequence>
<accession>A0A554VES7</accession>
<name>A0A554VES7_9FLAO</name>
<keyword evidence="2" id="KW-1185">Reference proteome</keyword>
<dbReference type="AlphaFoldDB" id="A0A554VES7"/>
<organism evidence="1 2">
    <name type="scientific">Aquimarina algiphila</name>
    <dbReference type="NCBI Taxonomy" id="2047982"/>
    <lineage>
        <taxon>Bacteria</taxon>
        <taxon>Pseudomonadati</taxon>
        <taxon>Bacteroidota</taxon>
        <taxon>Flavobacteriia</taxon>
        <taxon>Flavobacteriales</taxon>
        <taxon>Flavobacteriaceae</taxon>
        <taxon>Aquimarina</taxon>
    </lineage>
</organism>
<dbReference type="Proteomes" id="UP000318833">
    <property type="component" value="Unassembled WGS sequence"/>
</dbReference>
<comment type="caution">
    <text evidence="1">The sequence shown here is derived from an EMBL/GenBank/DDBJ whole genome shotgun (WGS) entry which is preliminary data.</text>
</comment>
<evidence type="ECO:0000313" key="2">
    <source>
        <dbReference type="Proteomes" id="UP000318833"/>
    </source>
</evidence>
<dbReference type="OrthoDB" id="1441420at2"/>
<dbReference type="RefSeq" id="WP_143917992.1">
    <property type="nucleotide sequence ID" value="NZ_CANMIK010000063.1"/>
</dbReference>
<gene>
    <name evidence="1" type="ORF">FOF46_22405</name>
</gene>
<protein>
    <submittedName>
        <fullName evidence="1">Uncharacterized protein</fullName>
    </submittedName>
</protein>